<evidence type="ECO:0000256" key="6">
    <source>
        <dbReference type="ARBA" id="ARBA00023274"/>
    </source>
</evidence>
<dbReference type="SUPFAM" id="SSF53300">
    <property type="entry name" value="vWA-like"/>
    <property type="match status" value="1"/>
</dbReference>
<dbReference type="PANTHER" id="PTHR14202">
    <property type="entry name" value="60 KDA RIBONUCLEOPROTEIN SSA/RO"/>
    <property type="match status" value="1"/>
</dbReference>
<dbReference type="GO" id="GO:0046872">
    <property type="term" value="F:metal ion binding"/>
    <property type="evidence" value="ECO:0007669"/>
    <property type="project" value="UniProtKB-KW"/>
</dbReference>
<evidence type="ECO:0000256" key="4">
    <source>
        <dbReference type="ARBA" id="ARBA00022723"/>
    </source>
</evidence>
<comment type="subcellular location">
    <subcellularLocation>
        <location evidence="1">Cytoplasm</location>
    </subcellularLocation>
</comment>
<dbReference type="InterPro" id="IPR040322">
    <property type="entry name" value="TROVE2"/>
</dbReference>
<dbReference type="SUPFAM" id="SSF140864">
    <property type="entry name" value="TROVE domain-like"/>
    <property type="match status" value="1"/>
</dbReference>
<dbReference type="Gene3D" id="3.40.50.410">
    <property type="entry name" value="von Willebrand factor, type A domain"/>
    <property type="match status" value="2"/>
</dbReference>
<reference evidence="9 10" key="1">
    <citation type="submission" date="2020-06" db="EMBL/GenBank/DDBJ databases">
        <authorList>
            <person name="Li R."/>
            <person name="Bekaert M."/>
        </authorList>
    </citation>
    <scope>NUCLEOTIDE SEQUENCE [LARGE SCALE GENOMIC DNA]</scope>
    <source>
        <strain evidence="10">wild</strain>
    </source>
</reference>
<dbReference type="GO" id="GO:0005737">
    <property type="term" value="C:cytoplasm"/>
    <property type="evidence" value="ECO:0007669"/>
    <property type="project" value="UniProtKB-SubCell"/>
</dbReference>
<evidence type="ECO:0000313" key="9">
    <source>
        <dbReference type="EMBL" id="CAC5394651.1"/>
    </source>
</evidence>
<dbReference type="InterPro" id="IPR036465">
    <property type="entry name" value="vWFA_dom_sf"/>
</dbReference>
<dbReference type="InterPro" id="IPR056800">
    <property type="entry name" value="vWA_Ro60"/>
</dbReference>
<keyword evidence="3" id="KW-0963">Cytoplasm</keyword>
<dbReference type="Proteomes" id="UP000507470">
    <property type="component" value="Unassembled WGS sequence"/>
</dbReference>
<feature type="domain" description="TROVE" evidence="8">
    <location>
        <begin position="29"/>
        <end position="394"/>
    </location>
</feature>
<evidence type="ECO:0000256" key="7">
    <source>
        <dbReference type="SAM" id="MobiDB-lite"/>
    </source>
</evidence>
<name>A0A6J8CG54_MYTCO</name>
<dbReference type="EMBL" id="CACVKT020005342">
    <property type="protein sequence ID" value="CAC5394651.1"/>
    <property type="molecule type" value="Genomic_DNA"/>
</dbReference>
<accession>A0A6J8CG54</accession>
<dbReference type="AlphaFoldDB" id="A0A6J8CG54"/>
<protein>
    <submittedName>
        <fullName evidence="9">TROVE2</fullName>
    </submittedName>
</protein>
<organism evidence="9 10">
    <name type="scientific">Mytilus coruscus</name>
    <name type="common">Sea mussel</name>
    <dbReference type="NCBI Taxonomy" id="42192"/>
    <lineage>
        <taxon>Eukaryota</taxon>
        <taxon>Metazoa</taxon>
        <taxon>Spiralia</taxon>
        <taxon>Lophotrochozoa</taxon>
        <taxon>Mollusca</taxon>
        <taxon>Bivalvia</taxon>
        <taxon>Autobranchia</taxon>
        <taxon>Pteriomorphia</taxon>
        <taxon>Mytilida</taxon>
        <taxon>Mytiloidea</taxon>
        <taxon>Mytilidae</taxon>
        <taxon>Mytilinae</taxon>
        <taxon>Mytilus</taxon>
    </lineage>
</organism>
<evidence type="ECO:0000256" key="3">
    <source>
        <dbReference type="ARBA" id="ARBA00022490"/>
    </source>
</evidence>
<sequence length="594" mass="67914">MDGMEVDPHIQPQGDPTHQSEPLLGYSQIQNVAGGYVFEVSDIDKLKRFLCLGTELGYYKANSIHRKFSRSEVQAIDRLIQQGPGRDVVKCIKDVSVLNRACKQNPTLYALAVCARSNDPSTKHAAYSVLNDVCRIPTHLFQFIKYCEEMSGHETGWGRAHRKAISQWYKHFGEVDPHGRKNPLKLAYLVTKFRRRFKWSHKDVIRLAHVRSRNKAIRMTLQYALGKTVEDADSTMSTEASEVRDFLMAVHNAKHCSLEKDEDKLCEYIVLHQLSWEHVPNQFLKYSVKVWKALFRLMPMTAMIRNLGKMTSLDIHKGKPEADFWVTLVEARLLDDVQLASARIHPLTLLIAMNHYKQGAQRNHKIEWTPIHRITEALKNAFIRNTRIIQPKGRKYLMAISVGENMQKSICGSTITAGEAAAAMVYSTIQTEDVEVILFTNKIEEALTANIKREDGLQSIVQKIYQIPPETKSKYTQQDLSVPFKWAAEGRKKFDAIMVFTDSITSCGFIHPAEALKQYTQYMAIPDYRFVVVAMTSDKYSVAAPDSVHNLDVVGFDTMTPGIIMEFVENSQQRYIENRDFILHADEDLFIDIH</sequence>
<keyword evidence="10" id="KW-1185">Reference proteome</keyword>
<keyword evidence="6" id="KW-0687">Ribonucleoprotein</keyword>
<dbReference type="OrthoDB" id="6098064at2759"/>
<dbReference type="PROSITE" id="PS50988">
    <property type="entry name" value="TROVE"/>
    <property type="match status" value="1"/>
</dbReference>
<dbReference type="Pfam" id="PF05731">
    <property type="entry name" value="TROVE"/>
    <property type="match status" value="1"/>
</dbReference>
<proteinExistence type="inferred from homology"/>
<gene>
    <name evidence="9" type="ORF">MCOR_29380</name>
</gene>
<keyword evidence="5" id="KW-0694">RNA-binding</keyword>
<evidence type="ECO:0000313" key="10">
    <source>
        <dbReference type="Proteomes" id="UP000507470"/>
    </source>
</evidence>
<dbReference type="InterPro" id="IPR037214">
    <property type="entry name" value="TROVE_dom_sf"/>
</dbReference>
<keyword evidence="4" id="KW-0479">Metal-binding</keyword>
<evidence type="ECO:0000256" key="1">
    <source>
        <dbReference type="ARBA" id="ARBA00004496"/>
    </source>
</evidence>
<evidence type="ECO:0000256" key="2">
    <source>
        <dbReference type="ARBA" id="ARBA00007814"/>
    </source>
</evidence>
<comment type="similarity">
    <text evidence="2">Belongs to the Ro 60 kDa family.</text>
</comment>
<evidence type="ECO:0000259" key="8">
    <source>
        <dbReference type="PROSITE" id="PS50988"/>
    </source>
</evidence>
<evidence type="ECO:0000256" key="5">
    <source>
        <dbReference type="ARBA" id="ARBA00022884"/>
    </source>
</evidence>
<dbReference type="GO" id="GO:1990904">
    <property type="term" value="C:ribonucleoprotein complex"/>
    <property type="evidence" value="ECO:0007669"/>
    <property type="project" value="UniProtKB-KW"/>
</dbReference>
<feature type="region of interest" description="Disordered" evidence="7">
    <location>
        <begin position="1"/>
        <end position="22"/>
    </location>
</feature>
<dbReference type="PANTHER" id="PTHR14202:SF0">
    <property type="entry name" value="RNA-BINDING PROTEIN RO60"/>
    <property type="match status" value="1"/>
</dbReference>
<dbReference type="InterPro" id="IPR008858">
    <property type="entry name" value="TROVE_dom"/>
</dbReference>
<dbReference type="Pfam" id="PF25045">
    <property type="entry name" value="vWA_Ro60"/>
    <property type="match status" value="1"/>
</dbReference>
<dbReference type="GO" id="GO:0003723">
    <property type="term" value="F:RNA binding"/>
    <property type="evidence" value="ECO:0007669"/>
    <property type="project" value="UniProtKB-KW"/>
</dbReference>